<name>A0A9D4DP08_DREPO</name>
<feature type="region of interest" description="Disordered" evidence="1">
    <location>
        <begin position="128"/>
        <end position="167"/>
    </location>
</feature>
<sequence length="208" mass="23840">MNNTEMYIITALLICALVENSAEAKRSFHHMLGKRTHGINARGYTHVFGKRGRGAELSKYDPYRDTNDLNMDELDTLESKDDEKGFDDQLQDSLPLPINWLEQKDNRNVPSDSDSALPLAINWPEQKDTRYVPSDSDSSESEGLDVYDKTPWSPKSDHRYAYPREGSDLVDTNTKILEELLRSSSADERSKLFDRINELSRSSAHKWK</sequence>
<gene>
    <name evidence="3" type="ORF">DPMN_186379</name>
</gene>
<feature type="chain" id="PRO_5038898963" evidence="2">
    <location>
        <begin position="25"/>
        <end position="208"/>
    </location>
</feature>
<feature type="signal peptide" evidence="2">
    <location>
        <begin position="1"/>
        <end position="24"/>
    </location>
</feature>
<evidence type="ECO:0000313" key="4">
    <source>
        <dbReference type="Proteomes" id="UP000828390"/>
    </source>
</evidence>
<comment type="caution">
    <text evidence="3">The sequence shown here is derived from an EMBL/GenBank/DDBJ whole genome shotgun (WGS) entry which is preliminary data.</text>
</comment>
<dbReference type="EMBL" id="JAIWYP010000010">
    <property type="protein sequence ID" value="KAH3751805.1"/>
    <property type="molecule type" value="Genomic_DNA"/>
</dbReference>
<evidence type="ECO:0000256" key="2">
    <source>
        <dbReference type="SAM" id="SignalP"/>
    </source>
</evidence>
<feature type="compositionally biased region" description="Basic and acidic residues" evidence="1">
    <location>
        <begin position="155"/>
        <end position="167"/>
    </location>
</feature>
<dbReference type="Proteomes" id="UP000828390">
    <property type="component" value="Unassembled WGS sequence"/>
</dbReference>
<evidence type="ECO:0000256" key="1">
    <source>
        <dbReference type="SAM" id="MobiDB-lite"/>
    </source>
</evidence>
<keyword evidence="2" id="KW-0732">Signal</keyword>
<evidence type="ECO:0000313" key="3">
    <source>
        <dbReference type="EMBL" id="KAH3751805.1"/>
    </source>
</evidence>
<keyword evidence="4" id="KW-1185">Reference proteome</keyword>
<organism evidence="3 4">
    <name type="scientific">Dreissena polymorpha</name>
    <name type="common">Zebra mussel</name>
    <name type="synonym">Mytilus polymorpha</name>
    <dbReference type="NCBI Taxonomy" id="45954"/>
    <lineage>
        <taxon>Eukaryota</taxon>
        <taxon>Metazoa</taxon>
        <taxon>Spiralia</taxon>
        <taxon>Lophotrochozoa</taxon>
        <taxon>Mollusca</taxon>
        <taxon>Bivalvia</taxon>
        <taxon>Autobranchia</taxon>
        <taxon>Heteroconchia</taxon>
        <taxon>Euheterodonta</taxon>
        <taxon>Imparidentia</taxon>
        <taxon>Neoheterodontei</taxon>
        <taxon>Myida</taxon>
        <taxon>Dreissenoidea</taxon>
        <taxon>Dreissenidae</taxon>
        <taxon>Dreissena</taxon>
    </lineage>
</organism>
<accession>A0A9D4DP08</accession>
<reference evidence="3" key="2">
    <citation type="submission" date="2020-11" db="EMBL/GenBank/DDBJ databases">
        <authorList>
            <person name="McCartney M.A."/>
            <person name="Auch B."/>
            <person name="Kono T."/>
            <person name="Mallez S."/>
            <person name="Becker A."/>
            <person name="Gohl D.M."/>
            <person name="Silverstein K.A.T."/>
            <person name="Koren S."/>
            <person name="Bechman K.B."/>
            <person name="Herman A."/>
            <person name="Abrahante J.E."/>
            <person name="Garbe J."/>
        </authorList>
    </citation>
    <scope>NUCLEOTIDE SEQUENCE</scope>
    <source>
        <strain evidence="3">Duluth1</strain>
        <tissue evidence="3">Whole animal</tissue>
    </source>
</reference>
<proteinExistence type="predicted"/>
<protein>
    <submittedName>
        <fullName evidence="3">Uncharacterized protein</fullName>
    </submittedName>
</protein>
<dbReference type="AlphaFoldDB" id="A0A9D4DP08"/>
<reference evidence="3" key="1">
    <citation type="journal article" date="2019" name="bioRxiv">
        <title>The Genome of the Zebra Mussel, Dreissena polymorpha: A Resource for Invasive Species Research.</title>
        <authorList>
            <person name="McCartney M.A."/>
            <person name="Auch B."/>
            <person name="Kono T."/>
            <person name="Mallez S."/>
            <person name="Zhang Y."/>
            <person name="Obille A."/>
            <person name="Becker A."/>
            <person name="Abrahante J.E."/>
            <person name="Garbe J."/>
            <person name="Badalamenti J.P."/>
            <person name="Herman A."/>
            <person name="Mangelson H."/>
            <person name="Liachko I."/>
            <person name="Sullivan S."/>
            <person name="Sone E.D."/>
            <person name="Koren S."/>
            <person name="Silverstein K.A.T."/>
            <person name="Beckman K.B."/>
            <person name="Gohl D.M."/>
        </authorList>
    </citation>
    <scope>NUCLEOTIDE SEQUENCE</scope>
    <source>
        <strain evidence="3">Duluth1</strain>
        <tissue evidence="3">Whole animal</tissue>
    </source>
</reference>